<dbReference type="OrthoDB" id="46088at2157"/>
<comment type="catalytic activity">
    <reaction evidence="1">
        <text>a 2'-deoxyribonucleoside 5'-phosphate + H2O = a 2'-deoxyribonucleoside + phosphate</text>
        <dbReference type="Rhea" id="RHEA:36167"/>
        <dbReference type="ChEBI" id="CHEBI:15377"/>
        <dbReference type="ChEBI" id="CHEBI:18274"/>
        <dbReference type="ChEBI" id="CHEBI:43474"/>
        <dbReference type="ChEBI" id="CHEBI:65317"/>
        <dbReference type="EC" id="3.1.3.89"/>
    </reaction>
</comment>
<dbReference type="InterPro" id="IPR003607">
    <property type="entry name" value="HD/PDEase_dom"/>
</dbReference>
<evidence type="ECO:0000313" key="9">
    <source>
        <dbReference type="EMBL" id="ALU28796.1"/>
    </source>
</evidence>
<dbReference type="PANTHER" id="PTHR11845">
    <property type="entry name" value="5'-DEOXYNUCLEOTIDASE HDDC2"/>
    <property type="match status" value="1"/>
</dbReference>
<dbReference type="STRING" id="1435377.SUSAZ_04380"/>
<dbReference type="Pfam" id="PF13023">
    <property type="entry name" value="HD_3"/>
    <property type="match status" value="1"/>
</dbReference>
<comment type="cofactor">
    <cofactor evidence="2">
        <name>Mn(2+)</name>
        <dbReference type="ChEBI" id="CHEBI:29035"/>
    </cofactor>
</comment>
<name>A0A0U3HKQ9_9CREN</name>
<proteinExistence type="predicted"/>
<dbReference type="GO" id="GO:0046872">
    <property type="term" value="F:metal ion binding"/>
    <property type="evidence" value="ECO:0007669"/>
    <property type="project" value="UniProtKB-KW"/>
</dbReference>
<dbReference type="InterPro" id="IPR039356">
    <property type="entry name" value="YfbR/HDDC2"/>
</dbReference>
<evidence type="ECO:0000256" key="7">
    <source>
        <dbReference type="ARBA" id="ARBA00022801"/>
    </source>
</evidence>
<dbReference type="OMA" id="GWMQRGV"/>
<evidence type="ECO:0000313" key="12">
    <source>
        <dbReference type="Proteomes" id="UP000065473"/>
    </source>
</evidence>
<dbReference type="GeneID" id="14551465"/>
<dbReference type="SUPFAM" id="SSF109604">
    <property type="entry name" value="HD-domain/PDEase-like"/>
    <property type="match status" value="1"/>
</dbReference>
<gene>
    <name evidence="9" type="ORF">ATY89_01675</name>
    <name evidence="10" type="ORF">ATZ20_04710</name>
</gene>
<dbReference type="SMART" id="SM00471">
    <property type="entry name" value="HDc"/>
    <property type="match status" value="1"/>
</dbReference>
<keyword evidence="6" id="KW-0479">Metal-binding</keyword>
<keyword evidence="7 10" id="KW-0378">Hydrolase</keyword>
<feature type="domain" description="HD/PDEase" evidence="8">
    <location>
        <begin position="27"/>
        <end position="138"/>
    </location>
</feature>
<dbReference type="PANTHER" id="PTHR11845:SF13">
    <property type="entry name" value="5'-DEOXYNUCLEOTIDASE HDDC2"/>
    <property type="match status" value="1"/>
</dbReference>
<evidence type="ECO:0000313" key="10">
    <source>
        <dbReference type="EMBL" id="ALU31516.1"/>
    </source>
</evidence>
<evidence type="ECO:0000256" key="5">
    <source>
        <dbReference type="ARBA" id="ARBA00012964"/>
    </source>
</evidence>
<dbReference type="Proteomes" id="UP000065473">
    <property type="component" value="Chromosome"/>
</dbReference>
<evidence type="ECO:0000256" key="6">
    <source>
        <dbReference type="ARBA" id="ARBA00022723"/>
    </source>
</evidence>
<reference evidence="11 12" key="1">
    <citation type="submission" date="2015-12" db="EMBL/GenBank/DDBJ databases">
        <title>A stable core within a dynamic pangenome in Sulfolobus acidocaldarius.</title>
        <authorList>
            <person name="Anderson R."/>
            <person name="Kouris A."/>
            <person name="Seward C."/>
            <person name="Campbell K."/>
            <person name="Whitaker R."/>
        </authorList>
    </citation>
    <scope>NUCLEOTIDE SEQUENCE [LARGE SCALE GENOMIC DNA]</scope>
    <source>
        <strain evidence="9 12">GG12-C01-09</strain>
        <strain evidence="10 11">NG05B_CO5_07</strain>
    </source>
</reference>
<comment type="cofactor">
    <cofactor evidence="3">
        <name>Co(2+)</name>
        <dbReference type="ChEBI" id="CHEBI:48828"/>
    </cofactor>
</comment>
<dbReference type="RefSeq" id="WP_011277818.1">
    <property type="nucleotide sequence ID" value="NZ_BHWZ01000001.1"/>
</dbReference>
<evidence type="ECO:0000256" key="2">
    <source>
        <dbReference type="ARBA" id="ARBA00001936"/>
    </source>
</evidence>
<evidence type="ECO:0000313" key="11">
    <source>
        <dbReference type="Proteomes" id="UP000060043"/>
    </source>
</evidence>
<evidence type="ECO:0000256" key="1">
    <source>
        <dbReference type="ARBA" id="ARBA00001638"/>
    </source>
</evidence>
<comment type="subunit">
    <text evidence="4">Homodimer.</text>
</comment>
<dbReference type="CDD" id="cd00077">
    <property type="entry name" value="HDc"/>
    <property type="match status" value="1"/>
</dbReference>
<dbReference type="EMBL" id="CP013695">
    <property type="protein sequence ID" value="ALU31516.1"/>
    <property type="molecule type" value="Genomic_DNA"/>
</dbReference>
<organism evidence="10 11">
    <name type="scientific">Sulfolobus acidocaldarius</name>
    <dbReference type="NCBI Taxonomy" id="2285"/>
    <lineage>
        <taxon>Archaea</taxon>
        <taxon>Thermoproteota</taxon>
        <taxon>Thermoprotei</taxon>
        <taxon>Sulfolobales</taxon>
        <taxon>Sulfolobaceae</taxon>
        <taxon>Sulfolobus</taxon>
    </lineage>
</organism>
<dbReference type="AlphaFoldDB" id="A0A0U3HKQ9"/>
<dbReference type="GO" id="GO:0002953">
    <property type="term" value="F:5'-deoxynucleotidase activity"/>
    <property type="evidence" value="ECO:0007669"/>
    <property type="project" value="UniProtKB-EC"/>
</dbReference>
<dbReference type="InterPro" id="IPR006674">
    <property type="entry name" value="HD_domain"/>
</dbReference>
<dbReference type="Gene3D" id="1.10.3210.10">
    <property type="entry name" value="Hypothetical protein af1432"/>
    <property type="match status" value="1"/>
</dbReference>
<protein>
    <recommendedName>
        <fullName evidence="5">5'-deoxynucleotidase</fullName>
        <ecNumber evidence="5">3.1.3.89</ecNumber>
    </recommendedName>
</protein>
<sequence>MDLERVLSGGKNLVRTGWMQRGVPGGVGETISQHSWEAGVLAYYIATKLKENGVYVNAEKAVTIAVFHDIGETLLGDLPKWATEKIGNKKELESEAIRILGIGEELFNEYNSTTIEGRLAKLCDKLSTYLQALRYSKQGYNVKEIVENYKTELERIVNEEPFKIVKDHIYAIVNNLI</sequence>
<dbReference type="Proteomes" id="UP000060043">
    <property type="component" value="Chromosome"/>
</dbReference>
<accession>A0A0U3HKQ9</accession>
<evidence type="ECO:0000259" key="8">
    <source>
        <dbReference type="SMART" id="SM00471"/>
    </source>
</evidence>
<evidence type="ECO:0000256" key="4">
    <source>
        <dbReference type="ARBA" id="ARBA00011738"/>
    </source>
</evidence>
<dbReference type="PaxDb" id="1435377-SUSAZ_04380"/>
<evidence type="ECO:0000256" key="3">
    <source>
        <dbReference type="ARBA" id="ARBA00001941"/>
    </source>
</evidence>
<dbReference type="EMBL" id="CP013694">
    <property type="protein sequence ID" value="ALU28796.1"/>
    <property type="molecule type" value="Genomic_DNA"/>
</dbReference>
<dbReference type="EC" id="3.1.3.89" evidence="5"/>